<evidence type="ECO:0000256" key="12">
    <source>
        <dbReference type="ARBA" id="ARBA00022833"/>
    </source>
</evidence>
<dbReference type="GO" id="GO:0043171">
    <property type="term" value="P:peptide catabolic process"/>
    <property type="evidence" value="ECO:0007669"/>
    <property type="project" value="TreeGrafter"/>
</dbReference>
<evidence type="ECO:0000256" key="7">
    <source>
        <dbReference type="ARBA" id="ARBA00022438"/>
    </source>
</evidence>
<dbReference type="PRINTS" id="PR00756">
    <property type="entry name" value="ALADIPTASE"/>
</dbReference>
<comment type="caution">
    <text evidence="17">The sequence shown here is derived from an EMBL/GenBank/DDBJ whole genome shotgun (WGS) entry which is preliminary data.</text>
</comment>
<keyword evidence="8" id="KW-0472">Membrane</keyword>
<dbReference type="GO" id="GO:0042277">
    <property type="term" value="F:peptide binding"/>
    <property type="evidence" value="ECO:0007669"/>
    <property type="project" value="TreeGrafter"/>
</dbReference>
<evidence type="ECO:0000313" key="17">
    <source>
        <dbReference type="EMBL" id="KMQ95274.1"/>
    </source>
</evidence>
<evidence type="ECO:0000256" key="11">
    <source>
        <dbReference type="ARBA" id="ARBA00022801"/>
    </source>
</evidence>
<dbReference type="GO" id="GO:0098552">
    <property type="term" value="C:side of membrane"/>
    <property type="evidence" value="ECO:0007669"/>
    <property type="project" value="UniProtKB-KW"/>
</dbReference>
<organism evidence="17 18">
    <name type="scientific">Lasius niger</name>
    <name type="common">Black garden ant</name>
    <dbReference type="NCBI Taxonomy" id="67767"/>
    <lineage>
        <taxon>Eukaryota</taxon>
        <taxon>Metazoa</taxon>
        <taxon>Ecdysozoa</taxon>
        <taxon>Arthropoda</taxon>
        <taxon>Hexapoda</taxon>
        <taxon>Insecta</taxon>
        <taxon>Pterygota</taxon>
        <taxon>Neoptera</taxon>
        <taxon>Endopterygota</taxon>
        <taxon>Hymenoptera</taxon>
        <taxon>Apocrita</taxon>
        <taxon>Aculeata</taxon>
        <taxon>Formicoidea</taxon>
        <taxon>Formicidae</taxon>
        <taxon>Formicinae</taxon>
        <taxon>Lasius</taxon>
        <taxon>Lasius</taxon>
    </lineage>
</organism>
<dbReference type="PANTHER" id="PTHR11533">
    <property type="entry name" value="PROTEASE M1 ZINC METALLOPROTEASE"/>
    <property type="match status" value="1"/>
</dbReference>
<evidence type="ECO:0000259" key="16">
    <source>
        <dbReference type="Pfam" id="PF01433"/>
    </source>
</evidence>
<dbReference type="GO" id="GO:0070006">
    <property type="term" value="F:metalloaminopeptidase activity"/>
    <property type="evidence" value="ECO:0007669"/>
    <property type="project" value="TreeGrafter"/>
</dbReference>
<keyword evidence="8" id="KW-0325">Glycoprotein</keyword>
<comment type="similarity">
    <text evidence="4">Belongs to the peptidase M1 family.</text>
</comment>
<keyword evidence="14" id="KW-0482">Metalloprotease</keyword>
<protein>
    <recommendedName>
        <fullName evidence="6">glutamyl aminopeptidase</fullName>
        <ecNumber evidence="6">3.4.11.7</ecNumber>
    </recommendedName>
</protein>
<dbReference type="GO" id="GO:0005737">
    <property type="term" value="C:cytoplasm"/>
    <property type="evidence" value="ECO:0007669"/>
    <property type="project" value="TreeGrafter"/>
</dbReference>
<keyword evidence="9" id="KW-0645">Protease</keyword>
<proteinExistence type="inferred from homology"/>
<comment type="subunit">
    <text evidence="5">Homodimer; disulfide-linked.</text>
</comment>
<comment type="catalytic activity">
    <reaction evidence="1">
        <text>Release of N-terminal glutamate (and to a lesser extent aspartate) from a peptide.</text>
        <dbReference type="EC" id="3.4.11.7"/>
    </reaction>
</comment>
<dbReference type="PaxDb" id="67767-A0A0J7KYA8"/>
<dbReference type="SUPFAM" id="SSF55486">
    <property type="entry name" value="Metalloproteases ('zincins'), catalytic domain"/>
    <property type="match status" value="1"/>
</dbReference>
<feature type="domain" description="Peptidase M1 membrane alanine aminopeptidase" evidence="16">
    <location>
        <begin position="14"/>
        <end position="176"/>
    </location>
</feature>
<keyword evidence="8" id="KW-0336">GPI-anchor</keyword>
<evidence type="ECO:0000256" key="3">
    <source>
        <dbReference type="ARBA" id="ARBA00004609"/>
    </source>
</evidence>
<keyword evidence="18" id="KW-1185">Reference proteome</keyword>
<dbReference type="GO" id="GO:0005615">
    <property type="term" value="C:extracellular space"/>
    <property type="evidence" value="ECO:0007669"/>
    <property type="project" value="TreeGrafter"/>
</dbReference>
<dbReference type="Gene3D" id="1.10.390.10">
    <property type="entry name" value="Neutral Protease Domain 2"/>
    <property type="match status" value="1"/>
</dbReference>
<dbReference type="EC" id="3.4.11.7" evidence="6"/>
<comment type="cofactor">
    <cofactor evidence="2">
        <name>Zn(2+)</name>
        <dbReference type="ChEBI" id="CHEBI:29105"/>
    </cofactor>
</comment>
<evidence type="ECO:0000256" key="15">
    <source>
        <dbReference type="ARBA" id="ARBA00023288"/>
    </source>
</evidence>
<evidence type="ECO:0000256" key="10">
    <source>
        <dbReference type="ARBA" id="ARBA00022723"/>
    </source>
</evidence>
<evidence type="ECO:0000256" key="1">
    <source>
        <dbReference type="ARBA" id="ARBA00001703"/>
    </source>
</evidence>
<evidence type="ECO:0000256" key="2">
    <source>
        <dbReference type="ARBA" id="ARBA00001947"/>
    </source>
</evidence>
<dbReference type="InterPro" id="IPR001930">
    <property type="entry name" value="Peptidase_M1"/>
</dbReference>
<keyword evidence="12" id="KW-0862">Zinc</keyword>
<dbReference type="EMBL" id="LBMM01002098">
    <property type="protein sequence ID" value="KMQ95274.1"/>
    <property type="molecule type" value="Genomic_DNA"/>
</dbReference>
<evidence type="ECO:0000256" key="6">
    <source>
        <dbReference type="ARBA" id="ARBA00012567"/>
    </source>
</evidence>
<dbReference type="AlphaFoldDB" id="A0A0J7KYA8"/>
<name>A0A0J7KYA8_LASNI</name>
<evidence type="ECO:0000256" key="9">
    <source>
        <dbReference type="ARBA" id="ARBA00022670"/>
    </source>
</evidence>
<dbReference type="InterPro" id="IPR014782">
    <property type="entry name" value="Peptidase_M1_dom"/>
</dbReference>
<dbReference type="PANTHER" id="PTHR11533:SF276">
    <property type="entry name" value="GLUTAMYL AMINOPEPTIDASE"/>
    <property type="match status" value="1"/>
</dbReference>
<evidence type="ECO:0000313" key="18">
    <source>
        <dbReference type="Proteomes" id="UP000036403"/>
    </source>
</evidence>
<accession>A0A0J7KYA8</accession>
<evidence type="ECO:0000256" key="13">
    <source>
        <dbReference type="ARBA" id="ARBA00022837"/>
    </source>
</evidence>
<dbReference type="GO" id="GO:0008270">
    <property type="term" value="F:zinc ion binding"/>
    <property type="evidence" value="ECO:0007669"/>
    <property type="project" value="InterPro"/>
</dbReference>
<dbReference type="GO" id="GO:0006508">
    <property type="term" value="P:proteolysis"/>
    <property type="evidence" value="ECO:0007669"/>
    <property type="project" value="UniProtKB-KW"/>
</dbReference>
<dbReference type="InterPro" id="IPR050344">
    <property type="entry name" value="Peptidase_M1_aminopeptidases"/>
</dbReference>
<dbReference type="GO" id="GO:0005886">
    <property type="term" value="C:plasma membrane"/>
    <property type="evidence" value="ECO:0007669"/>
    <property type="project" value="UniProtKB-SubCell"/>
</dbReference>
<keyword evidence="10" id="KW-0479">Metal-binding</keyword>
<sequence>MWTRDSMKFRGSMALNRGQAVFSALQTWLSVKSPLEKVDQFAIPDFNFNAMENWGLVTYRESVVLHENGITPTRIVLNGLTTMAHEYAHTWFGNLVTPEFWDVVWLKEGFATYFQYFGVSIAKPNLRMMNVFAVDCLQPTLLADSDDHTRTLNGREVGNRSSIMATLDFVSYKKGVYELYINGHYFISVKILRYSH</sequence>
<keyword evidence="11" id="KW-0378">Hydrolase</keyword>
<gene>
    <name evidence="17" type="ORF">RF55_4522</name>
</gene>
<dbReference type="Proteomes" id="UP000036403">
    <property type="component" value="Unassembled WGS sequence"/>
</dbReference>
<keyword evidence="15" id="KW-0449">Lipoprotein</keyword>
<dbReference type="GO" id="GO:0004230">
    <property type="term" value="F:glutamyl aminopeptidase activity"/>
    <property type="evidence" value="ECO:0007669"/>
    <property type="project" value="UniProtKB-EC"/>
</dbReference>
<keyword evidence="7 17" id="KW-0031">Aminopeptidase</keyword>
<reference evidence="17 18" key="1">
    <citation type="submission" date="2015-04" db="EMBL/GenBank/DDBJ databases">
        <title>Lasius niger genome sequencing.</title>
        <authorList>
            <person name="Konorov E.A."/>
            <person name="Nikitin M.A."/>
            <person name="Kirill M.V."/>
            <person name="Chang P."/>
        </authorList>
    </citation>
    <scope>NUCLEOTIDE SEQUENCE [LARGE SCALE GENOMIC DNA]</scope>
    <source>
        <tissue evidence="17">Whole</tissue>
    </source>
</reference>
<dbReference type="STRING" id="67767.A0A0J7KYA8"/>
<dbReference type="InterPro" id="IPR027268">
    <property type="entry name" value="Peptidase_M4/M1_CTD_sf"/>
</dbReference>
<evidence type="ECO:0000256" key="8">
    <source>
        <dbReference type="ARBA" id="ARBA00022622"/>
    </source>
</evidence>
<comment type="subcellular location">
    <subcellularLocation>
        <location evidence="3">Cell membrane</location>
        <topology evidence="3">Lipid-anchor</topology>
        <topology evidence="3">GPI-anchor</topology>
    </subcellularLocation>
</comment>
<keyword evidence="13" id="KW-0106">Calcium</keyword>
<dbReference type="OrthoDB" id="10031169at2759"/>
<evidence type="ECO:0000256" key="14">
    <source>
        <dbReference type="ARBA" id="ARBA00023049"/>
    </source>
</evidence>
<evidence type="ECO:0000256" key="4">
    <source>
        <dbReference type="ARBA" id="ARBA00010136"/>
    </source>
</evidence>
<evidence type="ECO:0000256" key="5">
    <source>
        <dbReference type="ARBA" id="ARBA00011748"/>
    </source>
</evidence>
<dbReference type="Pfam" id="PF01433">
    <property type="entry name" value="Peptidase_M1"/>
    <property type="match status" value="1"/>
</dbReference>